<dbReference type="InterPro" id="IPR027417">
    <property type="entry name" value="P-loop_NTPase"/>
</dbReference>
<dbReference type="EMBL" id="JAUSVO010000003">
    <property type="protein sequence ID" value="MDQ0437787.1"/>
    <property type="molecule type" value="Genomic_DNA"/>
</dbReference>
<keyword evidence="7 8" id="KW-0472">Membrane</keyword>
<comment type="similarity">
    <text evidence="2">Belongs to the ABC transporter superfamily.</text>
</comment>
<evidence type="ECO:0000256" key="7">
    <source>
        <dbReference type="ARBA" id="ARBA00023136"/>
    </source>
</evidence>
<evidence type="ECO:0000256" key="4">
    <source>
        <dbReference type="ARBA" id="ARBA00022741"/>
    </source>
</evidence>
<keyword evidence="12" id="KW-1185">Reference proteome</keyword>
<dbReference type="SUPFAM" id="SSF52540">
    <property type="entry name" value="P-loop containing nucleoside triphosphate hydrolases"/>
    <property type="match status" value="1"/>
</dbReference>
<feature type="transmembrane region" description="Helical" evidence="8">
    <location>
        <begin position="79"/>
        <end position="97"/>
    </location>
</feature>
<dbReference type="Gene3D" id="1.20.1560.10">
    <property type="entry name" value="ABC transporter type 1, transmembrane domain"/>
    <property type="match status" value="1"/>
</dbReference>
<gene>
    <name evidence="11" type="ORF">QO014_002179</name>
</gene>
<keyword evidence="3 8" id="KW-0812">Transmembrane</keyword>
<comment type="caution">
    <text evidence="11">The sequence shown here is derived from an EMBL/GenBank/DDBJ whole genome shotgun (WGS) entry which is preliminary data.</text>
</comment>
<evidence type="ECO:0000256" key="5">
    <source>
        <dbReference type="ARBA" id="ARBA00022840"/>
    </source>
</evidence>
<keyword evidence="5 11" id="KW-0067">ATP-binding</keyword>
<dbReference type="GO" id="GO:0005524">
    <property type="term" value="F:ATP binding"/>
    <property type="evidence" value="ECO:0007669"/>
    <property type="project" value="UniProtKB-KW"/>
</dbReference>
<dbReference type="InterPro" id="IPR036640">
    <property type="entry name" value="ABC1_TM_sf"/>
</dbReference>
<evidence type="ECO:0000313" key="11">
    <source>
        <dbReference type="EMBL" id="MDQ0437787.1"/>
    </source>
</evidence>
<dbReference type="PANTHER" id="PTHR24221:SF203">
    <property type="entry name" value="ATP-BINDING_PERMEASE FUSION ABC TRANSPORTER-RELATED"/>
    <property type="match status" value="1"/>
</dbReference>
<organism evidence="11 12">
    <name type="scientific">Kaistia dalseonensis</name>
    <dbReference type="NCBI Taxonomy" id="410840"/>
    <lineage>
        <taxon>Bacteria</taxon>
        <taxon>Pseudomonadati</taxon>
        <taxon>Pseudomonadota</taxon>
        <taxon>Alphaproteobacteria</taxon>
        <taxon>Hyphomicrobiales</taxon>
        <taxon>Kaistiaceae</taxon>
        <taxon>Kaistia</taxon>
    </lineage>
</organism>
<feature type="domain" description="ABC transporter" evidence="9">
    <location>
        <begin position="361"/>
        <end position="600"/>
    </location>
</feature>
<evidence type="ECO:0000256" key="8">
    <source>
        <dbReference type="SAM" id="Phobius"/>
    </source>
</evidence>
<dbReference type="Proteomes" id="UP001241603">
    <property type="component" value="Unassembled WGS sequence"/>
</dbReference>
<feature type="transmembrane region" description="Helical" evidence="8">
    <location>
        <begin position="184"/>
        <end position="203"/>
    </location>
</feature>
<evidence type="ECO:0000313" key="12">
    <source>
        <dbReference type="Proteomes" id="UP001241603"/>
    </source>
</evidence>
<evidence type="ECO:0000256" key="2">
    <source>
        <dbReference type="ARBA" id="ARBA00005417"/>
    </source>
</evidence>
<accession>A0ABU0H6Y0</accession>
<dbReference type="InterPro" id="IPR017871">
    <property type="entry name" value="ABC_transporter-like_CS"/>
</dbReference>
<dbReference type="InterPro" id="IPR039421">
    <property type="entry name" value="Type_1_exporter"/>
</dbReference>
<dbReference type="Pfam" id="PF00005">
    <property type="entry name" value="ABC_tran"/>
    <property type="match status" value="1"/>
</dbReference>
<evidence type="ECO:0000259" key="10">
    <source>
        <dbReference type="PROSITE" id="PS50929"/>
    </source>
</evidence>
<evidence type="ECO:0000259" key="9">
    <source>
        <dbReference type="PROSITE" id="PS50893"/>
    </source>
</evidence>
<dbReference type="PROSITE" id="PS50893">
    <property type="entry name" value="ABC_TRANSPORTER_2"/>
    <property type="match status" value="1"/>
</dbReference>
<comment type="subcellular location">
    <subcellularLocation>
        <location evidence="1">Cell membrane</location>
        <topology evidence="1">Multi-pass membrane protein</topology>
    </subcellularLocation>
</comment>
<dbReference type="InterPro" id="IPR003439">
    <property type="entry name" value="ABC_transporter-like_ATP-bd"/>
</dbReference>
<dbReference type="InterPro" id="IPR011527">
    <property type="entry name" value="ABC1_TM_dom"/>
</dbReference>
<dbReference type="InterPro" id="IPR003593">
    <property type="entry name" value="AAA+_ATPase"/>
</dbReference>
<sequence length="611" mass="68002">MFRFFENLIDPFRAHDETMPPATLLGFYWRYCRQVWPYLLALMAVGLVVSLIEISMLRYIGSIVDLLKATSPTQIMADYGPTFLWMGFVILIARPIAQVAHDLLNQQAIAPSFTNMIRWQTHHYVMRQSITFFANDFAGRIASKIVQTGPALRESVVQVIDALWFVTIFAGSALVIFWSADWRLAMPLIGWILAYVTTLVYFVPRIRDRATIMSEMRSLVTGRIVDSYTNVQTVKLFAHPDREDEYAKESLVQHTETFRSETRLITLMNATVSTLNGILVVGTGALAIWLWSMNDITLGAIALASGLAIRITNMSGWIMWVSIGIFEQMGTVQEGLETIARPYALLDKPDARDLVADKGEIRFDNVRFHYGKKGGIIEDLSFTIKPGEKVGLVGRSGAGKSTLVNLLLRFYDVESGQILIDGQNVSNVRQDSLRRQIGLVTQDTSLLHRSVRDNILYGMPNATEAEVVEATHQAHAAEFIGGLSDPHGRIGLDAHVGERGVKLSGGQRQRIAIARVLLKDAPILILDEATSALDSEVEAAIQESFFRLMAGKTVIAIAHRLSTIAAMDRLIVLDKGHIVETGSHEELLRQNGLYASLWRRQSGGFLDLDAA</sequence>
<name>A0ABU0H6Y0_9HYPH</name>
<feature type="transmembrane region" description="Helical" evidence="8">
    <location>
        <begin position="267"/>
        <end position="290"/>
    </location>
</feature>
<evidence type="ECO:0000256" key="3">
    <source>
        <dbReference type="ARBA" id="ARBA00022692"/>
    </source>
</evidence>
<protein>
    <submittedName>
        <fullName evidence="11">ATP-binding cassette subfamily B multidrug efflux pump</fullName>
    </submittedName>
</protein>
<dbReference type="SUPFAM" id="SSF90123">
    <property type="entry name" value="ABC transporter transmembrane region"/>
    <property type="match status" value="1"/>
</dbReference>
<dbReference type="SMART" id="SM00382">
    <property type="entry name" value="AAA"/>
    <property type="match status" value="1"/>
</dbReference>
<proteinExistence type="inferred from homology"/>
<feature type="transmembrane region" description="Helical" evidence="8">
    <location>
        <begin position="35"/>
        <end position="59"/>
    </location>
</feature>
<keyword evidence="4" id="KW-0547">Nucleotide-binding</keyword>
<dbReference type="PROSITE" id="PS00211">
    <property type="entry name" value="ABC_TRANSPORTER_1"/>
    <property type="match status" value="1"/>
</dbReference>
<dbReference type="PANTHER" id="PTHR24221">
    <property type="entry name" value="ATP-BINDING CASSETTE SUB-FAMILY B"/>
    <property type="match status" value="1"/>
</dbReference>
<feature type="domain" description="ABC transmembrane type-1" evidence="10">
    <location>
        <begin position="40"/>
        <end position="321"/>
    </location>
</feature>
<dbReference type="RefSeq" id="WP_266348719.1">
    <property type="nucleotide sequence ID" value="NZ_JAPKNG010000003.1"/>
</dbReference>
<keyword evidence="6 8" id="KW-1133">Transmembrane helix</keyword>
<feature type="transmembrane region" description="Helical" evidence="8">
    <location>
        <begin position="159"/>
        <end position="178"/>
    </location>
</feature>
<evidence type="ECO:0000256" key="1">
    <source>
        <dbReference type="ARBA" id="ARBA00004651"/>
    </source>
</evidence>
<evidence type="ECO:0000256" key="6">
    <source>
        <dbReference type="ARBA" id="ARBA00022989"/>
    </source>
</evidence>
<dbReference type="Gene3D" id="3.40.50.300">
    <property type="entry name" value="P-loop containing nucleotide triphosphate hydrolases"/>
    <property type="match status" value="1"/>
</dbReference>
<dbReference type="Pfam" id="PF00664">
    <property type="entry name" value="ABC_membrane"/>
    <property type="match status" value="1"/>
</dbReference>
<reference evidence="11 12" key="1">
    <citation type="submission" date="2023-07" db="EMBL/GenBank/DDBJ databases">
        <title>Genomic Encyclopedia of Type Strains, Phase IV (KMG-IV): sequencing the most valuable type-strain genomes for metagenomic binning, comparative biology and taxonomic classification.</title>
        <authorList>
            <person name="Goeker M."/>
        </authorList>
    </citation>
    <scope>NUCLEOTIDE SEQUENCE [LARGE SCALE GENOMIC DNA]</scope>
    <source>
        <strain evidence="11 12">B6-8</strain>
    </source>
</reference>
<dbReference type="PROSITE" id="PS50929">
    <property type="entry name" value="ABC_TM1F"/>
    <property type="match status" value="1"/>
</dbReference>